<sequence length="62" mass="7289">MVPIPSSLAFCQLYCQESRDHDKSRHMIVVVERTTVALNPVTINPLEYESFLHLYFFACLWE</sequence>
<dbReference type="EMBL" id="GGEC01007281">
    <property type="protein sequence ID" value="MBW87764.1"/>
    <property type="molecule type" value="Transcribed_RNA"/>
</dbReference>
<protein>
    <submittedName>
        <fullName evidence="1">Uncharacterized protein MANES_12G046300</fullName>
    </submittedName>
</protein>
<name>A0A2P2J2P8_RHIMU</name>
<accession>A0A2P2J2P8</accession>
<dbReference type="AlphaFoldDB" id="A0A2P2J2P8"/>
<proteinExistence type="predicted"/>
<organism evidence="1">
    <name type="scientific">Rhizophora mucronata</name>
    <name type="common">Asiatic mangrove</name>
    <dbReference type="NCBI Taxonomy" id="61149"/>
    <lineage>
        <taxon>Eukaryota</taxon>
        <taxon>Viridiplantae</taxon>
        <taxon>Streptophyta</taxon>
        <taxon>Embryophyta</taxon>
        <taxon>Tracheophyta</taxon>
        <taxon>Spermatophyta</taxon>
        <taxon>Magnoliopsida</taxon>
        <taxon>eudicotyledons</taxon>
        <taxon>Gunneridae</taxon>
        <taxon>Pentapetalae</taxon>
        <taxon>rosids</taxon>
        <taxon>fabids</taxon>
        <taxon>Malpighiales</taxon>
        <taxon>Rhizophoraceae</taxon>
        <taxon>Rhizophora</taxon>
    </lineage>
</organism>
<reference evidence="1" key="1">
    <citation type="submission" date="2018-02" db="EMBL/GenBank/DDBJ databases">
        <title>Rhizophora mucronata_Transcriptome.</title>
        <authorList>
            <person name="Meera S.P."/>
            <person name="Sreeshan A."/>
            <person name="Augustine A."/>
        </authorList>
    </citation>
    <scope>NUCLEOTIDE SEQUENCE</scope>
    <source>
        <tissue evidence="1">Leaf</tissue>
    </source>
</reference>
<evidence type="ECO:0000313" key="1">
    <source>
        <dbReference type="EMBL" id="MBW87764.1"/>
    </source>
</evidence>